<keyword evidence="1" id="KW-0812">Transmembrane</keyword>
<keyword evidence="1" id="KW-0472">Membrane</keyword>
<dbReference type="EMBL" id="WIXE01020302">
    <property type="protein sequence ID" value="KAK5969318.1"/>
    <property type="molecule type" value="Genomic_DNA"/>
</dbReference>
<sequence length="210" mass="23966">MVQENSMEKNRKSGIHMLTRFSLLSCYLAPSSFHVDVDSGWYDVVSINYDPEWVYYYNVTRQRQNGVLEIVAEGNEQSVWSVGFDIMRGFQARRECFSYKVKITLISNHTLESFSAPVCTGPGSKSAEQVKFWLFTTLVCLLLLLVFTVAIRHEMRREAQYGDRAGTLTTIQLAPRRGSREVVGKLQNDKLVSQRIVPLSLYTGRPGDRV</sequence>
<evidence type="ECO:0000313" key="2">
    <source>
        <dbReference type="EMBL" id="KAK5969318.1"/>
    </source>
</evidence>
<feature type="transmembrane region" description="Helical" evidence="1">
    <location>
        <begin position="132"/>
        <end position="151"/>
    </location>
</feature>
<name>A0AAN8IGL1_TRICO</name>
<dbReference type="Proteomes" id="UP001331761">
    <property type="component" value="Unassembled WGS sequence"/>
</dbReference>
<proteinExistence type="predicted"/>
<evidence type="ECO:0000256" key="1">
    <source>
        <dbReference type="SAM" id="Phobius"/>
    </source>
</evidence>
<protein>
    <submittedName>
        <fullName evidence="2">Uncharacterized protein</fullName>
    </submittedName>
</protein>
<reference evidence="2 3" key="1">
    <citation type="submission" date="2019-10" db="EMBL/GenBank/DDBJ databases">
        <title>Assembly and Annotation for the nematode Trichostrongylus colubriformis.</title>
        <authorList>
            <person name="Martin J."/>
        </authorList>
    </citation>
    <scope>NUCLEOTIDE SEQUENCE [LARGE SCALE GENOMIC DNA]</scope>
    <source>
        <strain evidence="2">G859</strain>
        <tissue evidence="2">Whole worm</tissue>
    </source>
</reference>
<accession>A0AAN8IGL1</accession>
<keyword evidence="3" id="KW-1185">Reference proteome</keyword>
<evidence type="ECO:0000313" key="3">
    <source>
        <dbReference type="Proteomes" id="UP001331761"/>
    </source>
</evidence>
<comment type="caution">
    <text evidence="2">The sequence shown here is derived from an EMBL/GenBank/DDBJ whole genome shotgun (WGS) entry which is preliminary data.</text>
</comment>
<organism evidence="2 3">
    <name type="scientific">Trichostrongylus colubriformis</name>
    <name type="common">Black scour worm</name>
    <dbReference type="NCBI Taxonomy" id="6319"/>
    <lineage>
        <taxon>Eukaryota</taxon>
        <taxon>Metazoa</taxon>
        <taxon>Ecdysozoa</taxon>
        <taxon>Nematoda</taxon>
        <taxon>Chromadorea</taxon>
        <taxon>Rhabditida</taxon>
        <taxon>Rhabditina</taxon>
        <taxon>Rhabditomorpha</taxon>
        <taxon>Strongyloidea</taxon>
        <taxon>Trichostrongylidae</taxon>
        <taxon>Trichostrongylus</taxon>
    </lineage>
</organism>
<gene>
    <name evidence="2" type="ORF">GCK32_001473</name>
</gene>
<keyword evidence="1" id="KW-1133">Transmembrane helix</keyword>
<dbReference type="AlphaFoldDB" id="A0AAN8IGL1"/>